<sequence length="107" mass="12389">MLICMPQKKYLGLVITLGYIFAYFWARSRTFYLVCLDAVRTDTLGHNNKTKDRLKGCNGSPNEYDTLDDLLTQTNKANKAAIELQKHLSPNSVFRKRCDRKELRKMA</sequence>
<protein>
    <submittedName>
        <fullName evidence="2">Uncharacterized protein</fullName>
    </submittedName>
</protein>
<organism evidence="2 3">
    <name type="scientific">Armillaria borealis</name>
    <dbReference type="NCBI Taxonomy" id="47425"/>
    <lineage>
        <taxon>Eukaryota</taxon>
        <taxon>Fungi</taxon>
        <taxon>Dikarya</taxon>
        <taxon>Basidiomycota</taxon>
        <taxon>Agaricomycotina</taxon>
        <taxon>Agaricomycetes</taxon>
        <taxon>Agaricomycetidae</taxon>
        <taxon>Agaricales</taxon>
        <taxon>Marasmiineae</taxon>
        <taxon>Physalacriaceae</taxon>
        <taxon>Armillaria</taxon>
    </lineage>
</organism>
<evidence type="ECO:0000256" key="1">
    <source>
        <dbReference type="SAM" id="Phobius"/>
    </source>
</evidence>
<proteinExistence type="predicted"/>
<keyword evidence="1" id="KW-0812">Transmembrane</keyword>
<dbReference type="Proteomes" id="UP001175226">
    <property type="component" value="Unassembled WGS sequence"/>
</dbReference>
<feature type="transmembrane region" description="Helical" evidence="1">
    <location>
        <begin position="10"/>
        <end position="26"/>
    </location>
</feature>
<keyword evidence="1" id="KW-1133">Transmembrane helix</keyword>
<evidence type="ECO:0000313" key="3">
    <source>
        <dbReference type="Proteomes" id="UP001175226"/>
    </source>
</evidence>
<dbReference type="AlphaFoldDB" id="A0AA39JGC9"/>
<keyword evidence="3" id="KW-1185">Reference proteome</keyword>
<name>A0AA39JGC9_9AGAR</name>
<gene>
    <name evidence="2" type="ORF">EV421DRAFT_1737155</name>
</gene>
<accession>A0AA39JGC9</accession>
<reference evidence="2" key="1">
    <citation type="submission" date="2023-06" db="EMBL/GenBank/DDBJ databases">
        <authorList>
            <consortium name="Lawrence Berkeley National Laboratory"/>
            <person name="Ahrendt S."/>
            <person name="Sahu N."/>
            <person name="Indic B."/>
            <person name="Wong-Bajracharya J."/>
            <person name="Merenyi Z."/>
            <person name="Ke H.-M."/>
            <person name="Monk M."/>
            <person name="Kocsube S."/>
            <person name="Drula E."/>
            <person name="Lipzen A."/>
            <person name="Balint B."/>
            <person name="Henrissat B."/>
            <person name="Andreopoulos B."/>
            <person name="Martin F.M."/>
            <person name="Harder C.B."/>
            <person name="Rigling D."/>
            <person name="Ford K.L."/>
            <person name="Foster G.D."/>
            <person name="Pangilinan J."/>
            <person name="Papanicolaou A."/>
            <person name="Barry K."/>
            <person name="LaButti K."/>
            <person name="Viragh M."/>
            <person name="Koriabine M."/>
            <person name="Yan M."/>
            <person name="Riley R."/>
            <person name="Champramary S."/>
            <person name="Plett K.L."/>
            <person name="Tsai I.J."/>
            <person name="Slot J."/>
            <person name="Sipos G."/>
            <person name="Plett J."/>
            <person name="Nagy L.G."/>
            <person name="Grigoriev I.V."/>
        </authorList>
    </citation>
    <scope>NUCLEOTIDE SEQUENCE</scope>
    <source>
        <strain evidence="2">FPL87.14</strain>
    </source>
</reference>
<comment type="caution">
    <text evidence="2">The sequence shown here is derived from an EMBL/GenBank/DDBJ whole genome shotgun (WGS) entry which is preliminary data.</text>
</comment>
<keyword evidence="1" id="KW-0472">Membrane</keyword>
<dbReference type="EMBL" id="JAUEPT010000032">
    <property type="protein sequence ID" value="KAK0440844.1"/>
    <property type="molecule type" value="Genomic_DNA"/>
</dbReference>
<evidence type="ECO:0000313" key="2">
    <source>
        <dbReference type="EMBL" id="KAK0440844.1"/>
    </source>
</evidence>